<dbReference type="Gene3D" id="3.30.450.20">
    <property type="entry name" value="PAS domain"/>
    <property type="match status" value="1"/>
</dbReference>
<dbReference type="InterPro" id="IPR003660">
    <property type="entry name" value="HAMP_dom"/>
</dbReference>
<evidence type="ECO:0000256" key="7">
    <source>
        <dbReference type="ARBA" id="ARBA00022692"/>
    </source>
</evidence>
<dbReference type="PANTHER" id="PTHR34220">
    <property type="entry name" value="SENSOR HISTIDINE KINASE YPDA"/>
    <property type="match status" value="1"/>
</dbReference>
<dbReference type="Pfam" id="PF02518">
    <property type="entry name" value="HATPase_c"/>
    <property type="match status" value="1"/>
</dbReference>
<dbReference type="InterPro" id="IPR050640">
    <property type="entry name" value="Bact_2-comp_sensor_kinase"/>
</dbReference>
<comment type="caution">
    <text evidence="15">The sequence shown here is derived from an EMBL/GenBank/DDBJ whole genome shotgun (WGS) entry which is preliminary data.</text>
</comment>
<dbReference type="InterPro" id="IPR036890">
    <property type="entry name" value="HATPase_C_sf"/>
</dbReference>
<evidence type="ECO:0000256" key="12">
    <source>
        <dbReference type="SAM" id="Phobius"/>
    </source>
</evidence>
<dbReference type="InterPro" id="IPR004358">
    <property type="entry name" value="Sig_transdc_His_kin-like_C"/>
</dbReference>
<keyword evidence="9 12" id="KW-1133">Transmembrane helix</keyword>
<gene>
    <name evidence="15" type="ORF">EDD59_10341</name>
</gene>
<reference evidence="15 16" key="1">
    <citation type="submission" date="2019-03" db="EMBL/GenBank/DDBJ databases">
        <title>Genomic Encyclopedia of Type Strains, Phase IV (KMG-IV): sequencing the most valuable type-strain genomes for metagenomic binning, comparative biology and taxonomic classification.</title>
        <authorList>
            <person name="Goeker M."/>
        </authorList>
    </citation>
    <scope>NUCLEOTIDE SEQUENCE [LARGE SCALE GENOMIC DNA]</scope>
    <source>
        <strain evidence="15 16">DSM 29489</strain>
    </source>
</reference>
<keyword evidence="6" id="KW-0808">Transferase</keyword>
<dbReference type="SUPFAM" id="SSF158472">
    <property type="entry name" value="HAMP domain-like"/>
    <property type="match status" value="1"/>
</dbReference>
<evidence type="ECO:0000256" key="4">
    <source>
        <dbReference type="ARBA" id="ARBA00022475"/>
    </source>
</evidence>
<evidence type="ECO:0000256" key="3">
    <source>
        <dbReference type="ARBA" id="ARBA00012438"/>
    </source>
</evidence>
<dbReference type="PRINTS" id="PR00344">
    <property type="entry name" value="BCTRLSENSOR"/>
</dbReference>
<name>A0A4R3KEU8_9FIRM</name>
<dbReference type="InterPro" id="IPR033479">
    <property type="entry name" value="dCache_1"/>
</dbReference>
<dbReference type="PANTHER" id="PTHR34220:SF7">
    <property type="entry name" value="SENSOR HISTIDINE KINASE YPDA"/>
    <property type="match status" value="1"/>
</dbReference>
<comment type="catalytic activity">
    <reaction evidence="1">
        <text>ATP + protein L-histidine = ADP + protein N-phospho-L-histidine.</text>
        <dbReference type="EC" id="2.7.13.3"/>
    </reaction>
</comment>
<comment type="subcellular location">
    <subcellularLocation>
        <location evidence="2">Cell membrane</location>
        <topology evidence="2">Multi-pass membrane protein</topology>
    </subcellularLocation>
</comment>
<dbReference type="Pfam" id="PF02743">
    <property type="entry name" value="dCache_1"/>
    <property type="match status" value="1"/>
</dbReference>
<dbReference type="SUPFAM" id="SSF55874">
    <property type="entry name" value="ATPase domain of HSP90 chaperone/DNA topoisomerase II/histidine kinase"/>
    <property type="match status" value="1"/>
</dbReference>
<dbReference type="SMART" id="SM00387">
    <property type="entry name" value="HATPase_c"/>
    <property type="match status" value="1"/>
</dbReference>
<feature type="domain" description="HAMP" evidence="14">
    <location>
        <begin position="325"/>
        <end position="378"/>
    </location>
</feature>
<evidence type="ECO:0000256" key="2">
    <source>
        <dbReference type="ARBA" id="ARBA00004651"/>
    </source>
</evidence>
<dbReference type="EMBL" id="SLZZ01000003">
    <property type="protein sequence ID" value="TCS81625.1"/>
    <property type="molecule type" value="Genomic_DNA"/>
</dbReference>
<feature type="transmembrane region" description="Helical" evidence="12">
    <location>
        <begin position="303"/>
        <end position="323"/>
    </location>
</feature>
<dbReference type="Gene3D" id="6.10.340.10">
    <property type="match status" value="1"/>
</dbReference>
<accession>A0A4R3KEU8</accession>
<dbReference type="InterPro" id="IPR005467">
    <property type="entry name" value="His_kinase_dom"/>
</dbReference>
<feature type="domain" description="Histidine kinase" evidence="13">
    <location>
        <begin position="399"/>
        <end position="592"/>
    </location>
</feature>
<keyword evidence="11 12" id="KW-0472">Membrane</keyword>
<keyword evidence="16" id="KW-1185">Reference proteome</keyword>
<evidence type="ECO:0000256" key="8">
    <source>
        <dbReference type="ARBA" id="ARBA00022777"/>
    </source>
</evidence>
<dbReference type="Pfam" id="PF00672">
    <property type="entry name" value="HAMP"/>
    <property type="match status" value="1"/>
</dbReference>
<feature type="transmembrane region" description="Helical" evidence="12">
    <location>
        <begin position="21"/>
        <end position="43"/>
    </location>
</feature>
<dbReference type="Pfam" id="PF06580">
    <property type="entry name" value="His_kinase"/>
    <property type="match status" value="1"/>
</dbReference>
<dbReference type="PROSITE" id="PS50885">
    <property type="entry name" value="HAMP"/>
    <property type="match status" value="1"/>
</dbReference>
<evidence type="ECO:0000256" key="6">
    <source>
        <dbReference type="ARBA" id="ARBA00022679"/>
    </source>
</evidence>
<evidence type="ECO:0000313" key="16">
    <source>
        <dbReference type="Proteomes" id="UP000295726"/>
    </source>
</evidence>
<sequence length="601" mass="68275">MKDKKGYRTIFGRFKSIQSTIMVSFSVLMVIAMLIFLFIALHFTKNTIYENSVNYSSQIIEQVNYDIDSYMEYLINISSIVSKSSDVSQYLYNEDQTEEETGEERERILSQFVTIRDSRNDIYNIAAVANNGRSVLNDGSDHFTEYINIKDESWYRAALSSSRGIAISSSHVQNAIQESYKWVITLSRALVNYRTGKNDGVFFVDLNYSAISELCNNNSLGDKGYIFILDENGNIVYHPKQQLMYGGLMTENIDQIMSSKSNHFLTKTGDKLYTISKSDITGWTVVGAIYTSELMKNNKQAQMLYFLVAAVLLLGVTVVSSIISREITKPIRQLRDSMSLVEKGRFDKANVDVTAENEVGSLSKSFNVMTERIHTLMEQNVYEQKQKRKSELKALQAQINPHFLYNTLDSIIWMSEAGKSEEVVLMTSALARLLRQSISNAKEEVSIGEEIDYVRSYLTIQKMRYKDKLEYSIEMSPEINHVRIIKLALQPIVENAIYHGLKYKETKGNINIDGYKLGRKAYITISDDGVGMDEETLAHIFDEKQKEHKANGVGVPNVQKRLQLYYGEEYGISYISRKGAGTVATITVPLDGGTNDEKKDE</sequence>
<dbReference type="AlphaFoldDB" id="A0A4R3KEU8"/>
<proteinExistence type="predicted"/>
<dbReference type="GO" id="GO:0000155">
    <property type="term" value="F:phosphorelay sensor kinase activity"/>
    <property type="evidence" value="ECO:0007669"/>
    <property type="project" value="InterPro"/>
</dbReference>
<dbReference type="InterPro" id="IPR010559">
    <property type="entry name" value="Sig_transdc_His_kin_internal"/>
</dbReference>
<dbReference type="GO" id="GO:0005886">
    <property type="term" value="C:plasma membrane"/>
    <property type="evidence" value="ECO:0007669"/>
    <property type="project" value="UniProtKB-SubCell"/>
</dbReference>
<dbReference type="InterPro" id="IPR003594">
    <property type="entry name" value="HATPase_dom"/>
</dbReference>
<organism evidence="15 16">
    <name type="scientific">Muricomes intestini</name>
    <dbReference type="NCBI Taxonomy" id="1796634"/>
    <lineage>
        <taxon>Bacteria</taxon>
        <taxon>Bacillati</taxon>
        <taxon>Bacillota</taxon>
        <taxon>Clostridia</taxon>
        <taxon>Lachnospirales</taxon>
        <taxon>Lachnospiraceae</taxon>
        <taxon>Muricomes</taxon>
    </lineage>
</organism>
<dbReference type="CDD" id="cd12912">
    <property type="entry name" value="PDC2_MCP_like"/>
    <property type="match status" value="1"/>
</dbReference>
<keyword evidence="4" id="KW-1003">Cell membrane</keyword>
<keyword evidence="5" id="KW-0597">Phosphoprotein</keyword>
<keyword evidence="10" id="KW-0902">Two-component regulatory system</keyword>
<dbReference type="EC" id="2.7.13.3" evidence="3"/>
<evidence type="ECO:0000256" key="5">
    <source>
        <dbReference type="ARBA" id="ARBA00022553"/>
    </source>
</evidence>
<evidence type="ECO:0000259" key="13">
    <source>
        <dbReference type="PROSITE" id="PS50109"/>
    </source>
</evidence>
<dbReference type="Gene3D" id="3.30.565.10">
    <property type="entry name" value="Histidine kinase-like ATPase, C-terminal domain"/>
    <property type="match status" value="1"/>
</dbReference>
<keyword evidence="7 12" id="KW-0812">Transmembrane</keyword>
<dbReference type="SMART" id="SM00304">
    <property type="entry name" value="HAMP"/>
    <property type="match status" value="1"/>
</dbReference>
<keyword evidence="8 15" id="KW-0418">Kinase</keyword>
<protein>
    <recommendedName>
        <fullName evidence="3">histidine kinase</fullName>
        <ecNumber evidence="3">2.7.13.3</ecNumber>
    </recommendedName>
</protein>
<evidence type="ECO:0000256" key="1">
    <source>
        <dbReference type="ARBA" id="ARBA00000085"/>
    </source>
</evidence>
<dbReference type="OrthoDB" id="9809348at2"/>
<evidence type="ECO:0000256" key="9">
    <source>
        <dbReference type="ARBA" id="ARBA00022989"/>
    </source>
</evidence>
<dbReference type="CDD" id="cd06225">
    <property type="entry name" value="HAMP"/>
    <property type="match status" value="1"/>
</dbReference>
<evidence type="ECO:0000313" key="15">
    <source>
        <dbReference type="EMBL" id="TCS81625.1"/>
    </source>
</evidence>
<evidence type="ECO:0000256" key="11">
    <source>
        <dbReference type="ARBA" id="ARBA00023136"/>
    </source>
</evidence>
<dbReference type="PROSITE" id="PS50109">
    <property type="entry name" value="HIS_KIN"/>
    <property type="match status" value="1"/>
</dbReference>
<dbReference type="Proteomes" id="UP000295726">
    <property type="component" value="Unassembled WGS sequence"/>
</dbReference>
<evidence type="ECO:0000259" key="14">
    <source>
        <dbReference type="PROSITE" id="PS50885"/>
    </source>
</evidence>
<evidence type="ECO:0000256" key="10">
    <source>
        <dbReference type="ARBA" id="ARBA00023012"/>
    </source>
</evidence>
<dbReference type="RefSeq" id="WP_132378875.1">
    <property type="nucleotide sequence ID" value="NZ_DAIQXH010000012.1"/>
</dbReference>